<evidence type="ECO:0000313" key="2">
    <source>
        <dbReference type="Proteomes" id="UP001596047"/>
    </source>
</evidence>
<dbReference type="Proteomes" id="UP001596047">
    <property type="component" value="Unassembled WGS sequence"/>
</dbReference>
<accession>A0ABW0W571</accession>
<evidence type="ECO:0000313" key="1">
    <source>
        <dbReference type="EMBL" id="MFC5651881.1"/>
    </source>
</evidence>
<comment type="caution">
    <text evidence="1">The sequence shown here is derived from an EMBL/GenBank/DDBJ whole genome shotgun (WGS) entry which is preliminary data.</text>
</comment>
<dbReference type="EMBL" id="JBHSOW010000081">
    <property type="protein sequence ID" value="MFC5651881.1"/>
    <property type="molecule type" value="Genomic_DNA"/>
</dbReference>
<protein>
    <submittedName>
        <fullName evidence="1">Uncharacterized protein</fullName>
    </submittedName>
</protein>
<keyword evidence="2" id="KW-1185">Reference proteome</keyword>
<sequence length="119" mass="13038">MQDETSLLFQFGDENMAAMAAQTLEELGYEPVIRQGQEVHIHLQGSDLTSALEIAQAHGGQLAMQSPITDTVITNDAYDLDAIQIPAHVVNEDLIAAEEREEFDPDDGTYGYFSGDVHT</sequence>
<name>A0ABW0W571_9BACL</name>
<proteinExistence type="predicted"/>
<gene>
    <name evidence="1" type="ORF">ACFPYJ_22715</name>
</gene>
<reference evidence="2" key="1">
    <citation type="journal article" date="2019" name="Int. J. Syst. Evol. Microbiol.">
        <title>The Global Catalogue of Microorganisms (GCM) 10K type strain sequencing project: providing services to taxonomists for standard genome sequencing and annotation.</title>
        <authorList>
            <consortium name="The Broad Institute Genomics Platform"/>
            <consortium name="The Broad Institute Genome Sequencing Center for Infectious Disease"/>
            <person name="Wu L."/>
            <person name="Ma J."/>
        </authorList>
    </citation>
    <scope>NUCLEOTIDE SEQUENCE [LARGE SCALE GENOMIC DNA]</scope>
    <source>
        <strain evidence="2">CGMCC 1.3240</strain>
    </source>
</reference>
<organism evidence="1 2">
    <name type="scientific">Paenibacillus solisilvae</name>
    <dbReference type="NCBI Taxonomy" id="2486751"/>
    <lineage>
        <taxon>Bacteria</taxon>
        <taxon>Bacillati</taxon>
        <taxon>Bacillota</taxon>
        <taxon>Bacilli</taxon>
        <taxon>Bacillales</taxon>
        <taxon>Paenibacillaceae</taxon>
        <taxon>Paenibacillus</taxon>
    </lineage>
</organism>
<dbReference type="RefSeq" id="WP_379190515.1">
    <property type="nucleotide sequence ID" value="NZ_JBHSOW010000081.1"/>
</dbReference>